<dbReference type="Pfam" id="PF09349">
    <property type="entry name" value="OHCU_decarbox"/>
    <property type="match status" value="1"/>
</dbReference>
<dbReference type="InterPro" id="IPR036884">
    <property type="entry name" value="2Fe-2S-bd_dom_sf"/>
</dbReference>
<keyword evidence="4" id="KW-0560">Oxidoreductase</keyword>
<evidence type="ECO:0000256" key="2">
    <source>
        <dbReference type="ARBA" id="ARBA00022714"/>
    </source>
</evidence>
<dbReference type="PANTHER" id="PTHR44379:SF7">
    <property type="entry name" value="XANTHINE DEHYDROGENASE SUBUNIT E-RELATED"/>
    <property type="match status" value="1"/>
</dbReference>
<proteinExistence type="predicted"/>
<dbReference type="Gene3D" id="1.10.3330.10">
    <property type="entry name" value="Oxo-4-hydroxy-4-carboxy-5-ureidoimidazoline decarboxylase"/>
    <property type="match status" value="1"/>
</dbReference>
<dbReference type="InterPro" id="IPR002888">
    <property type="entry name" value="2Fe-2S-bd"/>
</dbReference>
<dbReference type="Gene3D" id="1.10.150.120">
    <property type="entry name" value="[2Fe-2S]-binding domain"/>
    <property type="match status" value="1"/>
</dbReference>
<dbReference type="Pfam" id="PF00111">
    <property type="entry name" value="Fer2"/>
    <property type="match status" value="1"/>
</dbReference>
<dbReference type="InterPro" id="IPR012675">
    <property type="entry name" value="Beta-grasp_dom_sf"/>
</dbReference>
<dbReference type="InterPro" id="IPR018020">
    <property type="entry name" value="OHCU_decarboxylase"/>
</dbReference>
<dbReference type="EC" id="4.1.1.97" evidence="8"/>
<evidence type="ECO:0000256" key="1">
    <source>
        <dbReference type="ARBA" id="ARBA00022631"/>
    </source>
</evidence>
<dbReference type="EMBL" id="JBHLVO010000013">
    <property type="protein sequence ID" value="MFC0272792.1"/>
    <property type="molecule type" value="Genomic_DNA"/>
</dbReference>
<keyword evidence="9" id="KW-1185">Reference proteome</keyword>
<dbReference type="CDD" id="cd00207">
    <property type="entry name" value="fer2"/>
    <property type="match status" value="1"/>
</dbReference>
<dbReference type="RefSeq" id="WP_378935467.1">
    <property type="nucleotide sequence ID" value="NZ_JBHLVO010000013.1"/>
</dbReference>
<keyword evidence="1" id="KW-0659">Purine metabolism</keyword>
<dbReference type="Proteomes" id="UP001589854">
    <property type="component" value="Unassembled WGS sequence"/>
</dbReference>
<dbReference type="NCBIfam" id="TIGR03164">
    <property type="entry name" value="UHCUDC"/>
    <property type="match status" value="1"/>
</dbReference>
<dbReference type="GO" id="GO:0051997">
    <property type="term" value="F:2-oxo-4-hydroxy-4-carboxy-5-ureidoimidazoline decarboxylase activity"/>
    <property type="evidence" value="ECO:0007669"/>
    <property type="project" value="UniProtKB-EC"/>
</dbReference>
<dbReference type="InterPro" id="IPR001041">
    <property type="entry name" value="2Fe-2S_ferredoxin-type"/>
</dbReference>
<reference evidence="8 9" key="1">
    <citation type="submission" date="2024-09" db="EMBL/GenBank/DDBJ databases">
        <authorList>
            <person name="Sun Q."/>
            <person name="Mori K."/>
        </authorList>
    </citation>
    <scope>NUCLEOTIDE SEQUENCE [LARGE SCALE GENOMIC DNA]</scope>
    <source>
        <strain evidence="8 9">CCM 7228</strain>
    </source>
</reference>
<accession>A0ABV6GGI0</accession>
<feature type="domain" description="2Fe-2S ferredoxin-type" evidence="7">
    <location>
        <begin position="19"/>
        <end position="95"/>
    </location>
</feature>
<evidence type="ECO:0000256" key="4">
    <source>
        <dbReference type="ARBA" id="ARBA00023002"/>
    </source>
</evidence>
<name>A0ABV6GGI0_9BACI</name>
<dbReference type="PROSITE" id="PS00197">
    <property type="entry name" value="2FE2S_FER_1"/>
    <property type="match status" value="1"/>
</dbReference>
<evidence type="ECO:0000256" key="3">
    <source>
        <dbReference type="ARBA" id="ARBA00022723"/>
    </source>
</evidence>
<evidence type="ECO:0000256" key="6">
    <source>
        <dbReference type="ARBA" id="ARBA00023014"/>
    </source>
</evidence>
<dbReference type="InterPro" id="IPR036010">
    <property type="entry name" value="2Fe-2S_ferredoxin-like_sf"/>
</dbReference>
<dbReference type="SUPFAM" id="SSF158694">
    <property type="entry name" value="UraD-Like"/>
    <property type="match status" value="1"/>
</dbReference>
<dbReference type="InterPro" id="IPR017580">
    <property type="entry name" value="OHCU_decarboxylase-1"/>
</dbReference>
<evidence type="ECO:0000313" key="9">
    <source>
        <dbReference type="Proteomes" id="UP001589854"/>
    </source>
</evidence>
<gene>
    <name evidence="8" type="primary">uraD</name>
    <name evidence="8" type="ORF">ACFFIX_15260</name>
</gene>
<keyword evidence="6" id="KW-0411">Iron-sulfur</keyword>
<dbReference type="PROSITE" id="PS51085">
    <property type="entry name" value="2FE2S_FER_2"/>
    <property type="match status" value="1"/>
</dbReference>
<keyword evidence="3" id="KW-0479">Metal-binding</keyword>
<evidence type="ECO:0000259" key="7">
    <source>
        <dbReference type="PROSITE" id="PS51085"/>
    </source>
</evidence>
<dbReference type="InterPro" id="IPR051452">
    <property type="entry name" value="Diverse_Oxidoreductases"/>
</dbReference>
<evidence type="ECO:0000256" key="5">
    <source>
        <dbReference type="ARBA" id="ARBA00023004"/>
    </source>
</evidence>
<keyword evidence="8" id="KW-0456">Lyase</keyword>
<dbReference type="SUPFAM" id="SSF54292">
    <property type="entry name" value="2Fe-2S ferredoxin-like"/>
    <property type="match status" value="1"/>
</dbReference>
<dbReference type="InterPro" id="IPR006058">
    <property type="entry name" value="2Fe2S_fd_BS"/>
</dbReference>
<dbReference type="Gene3D" id="3.10.20.30">
    <property type="match status" value="1"/>
</dbReference>
<organism evidence="8 9">
    <name type="scientific">Metabacillus herbersteinensis</name>
    <dbReference type="NCBI Taxonomy" id="283816"/>
    <lineage>
        <taxon>Bacteria</taxon>
        <taxon>Bacillati</taxon>
        <taxon>Bacillota</taxon>
        <taxon>Bacilli</taxon>
        <taxon>Bacillales</taxon>
        <taxon>Bacillaceae</taxon>
        <taxon>Metabacillus</taxon>
    </lineage>
</organism>
<sequence length="342" mass="37980">MDMNKFVHNPATSPITSKKELSIEVNRVNYHLHVTPTSRLVDILREDLGLTGTKISCEIGRCGACAIQMNDQLVNSCLVMAYQANNTSICTIEGIADEDLHPIQRAFLEEGGFQCGYCTPGMIMAVKSLLAKNSNPTGEQIGESLSGNLCRCTGYGGIIRAVQSAILTMNKKETKRDVGFSIENVNSMSKDMFVSEVGWVFEHSPWVAEKAWESGPFQTREELLKTMIRIVQNAEGSSQLALFRAHPDLGTKLKMSEVSKKEQGDIGLDSLSQEEFTQFVSLNKSYVEKFGFPFIMAVKGQSKEAILSAMVERLKLSYEEECDTALNEVYKIASFRLNDSIR</sequence>
<dbReference type="PANTHER" id="PTHR44379">
    <property type="entry name" value="OXIDOREDUCTASE WITH IRON-SULFUR SUBUNIT"/>
    <property type="match status" value="1"/>
</dbReference>
<dbReference type="SUPFAM" id="SSF47741">
    <property type="entry name" value="CO dehydrogenase ISP C-domain like"/>
    <property type="match status" value="1"/>
</dbReference>
<protein>
    <submittedName>
        <fullName evidence="8">2-oxo-4-hydroxy-4-carboxy-5-ureidoimidazoline decarboxylase</fullName>
        <ecNumber evidence="8">4.1.1.97</ecNumber>
    </submittedName>
</protein>
<comment type="caution">
    <text evidence="8">The sequence shown here is derived from an EMBL/GenBank/DDBJ whole genome shotgun (WGS) entry which is preliminary data.</text>
</comment>
<keyword evidence="2" id="KW-0001">2Fe-2S</keyword>
<keyword evidence="5" id="KW-0408">Iron</keyword>
<dbReference type="Pfam" id="PF01799">
    <property type="entry name" value="Fer2_2"/>
    <property type="match status" value="1"/>
</dbReference>
<dbReference type="InterPro" id="IPR036778">
    <property type="entry name" value="OHCU_decarboxylase_sf"/>
</dbReference>
<evidence type="ECO:0000313" key="8">
    <source>
        <dbReference type="EMBL" id="MFC0272792.1"/>
    </source>
</evidence>